<dbReference type="SUPFAM" id="SSF53335">
    <property type="entry name" value="S-adenosyl-L-methionine-dependent methyltransferases"/>
    <property type="match status" value="1"/>
</dbReference>
<dbReference type="InterPro" id="IPR051654">
    <property type="entry name" value="Meroterpenoid_MTases"/>
</dbReference>
<keyword evidence="2" id="KW-0808">Transferase</keyword>
<dbReference type="Pfam" id="PF13649">
    <property type="entry name" value="Methyltransf_25"/>
    <property type="match status" value="1"/>
</dbReference>
<dbReference type="OrthoDB" id="2094832at2759"/>
<dbReference type="InterPro" id="IPR029063">
    <property type="entry name" value="SAM-dependent_MTases_sf"/>
</dbReference>
<evidence type="ECO:0000256" key="3">
    <source>
        <dbReference type="ARBA" id="ARBA00022691"/>
    </source>
</evidence>
<accession>A0A8E2EJB7</accession>
<name>A0A8E2EJB7_9PEZI</name>
<dbReference type="EMBL" id="KV744826">
    <property type="protein sequence ID" value="OCK84996.1"/>
    <property type="molecule type" value="Genomic_DNA"/>
</dbReference>
<organism evidence="6 7">
    <name type="scientific">Lepidopterella palustris CBS 459.81</name>
    <dbReference type="NCBI Taxonomy" id="1314670"/>
    <lineage>
        <taxon>Eukaryota</taxon>
        <taxon>Fungi</taxon>
        <taxon>Dikarya</taxon>
        <taxon>Ascomycota</taxon>
        <taxon>Pezizomycotina</taxon>
        <taxon>Dothideomycetes</taxon>
        <taxon>Pleosporomycetidae</taxon>
        <taxon>Mytilinidiales</taxon>
        <taxon>Argynnaceae</taxon>
        <taxon>Lepidopterella</taxon>
    </lineage>
</organism>
<dbReference type="Gene3D" id="3.40.50.150">
    <property type="entry name" value="Vaccinia Virus protein VP39"/>
    <property type="match status" value="1"/>
</dbReference>
<reference evidence="6 7" key="1">
    <citation type="journal article" date="2016" name="Nat. Commun.">
        <title>Ectomycorrhizal ecology is imprinted in the genome of the dominant symbiotic fungus Cenococcum geophilum.</title>
        <authorList>
            <consortium name="DOE Joint Genome Institute"/>
            <person name="Peter M."/>
            <person name="Kohler A."/>
            <person name="Ohm R.A."/>
            <person name="Kuo A."/>
            <person name="Krutzmann J."/>
            <person name="Morin E."/>
            <person name="Arend M."/>
            <person name="Barry K.W."/>
            <person name="Binder M."/>
            <person name="Choi C."/>
            <person name="Clum A."/>
            <person name="Copeland A."/>
            <person name="Grisel N."/>
            <person name="Haridas S."/>
            <person name="Kipfer T."/>
            <person name="LaButti K."/>
            <person name="Lindquist E."/>
            <person name="Lipzen A."/>
            <person name="Maire R."/>
            <person name="Meier B."/>
            <person name="Mihaltcheva S."/>
            <person name="Molinier V."/>
            <person name="Murat C."/>
            <person name="Poggeler S."/>
            <person name="Quandt C.A."/>
            <person name="Sperisen C."/>
            <person name="Tritt A."/>
            <person name="Tisserant E."/>
            <person name="Crous P.W."/>
            <person name="Henrissat B."/>
            <person name="Nehls U."/>
            <person name="Egli S."/>
            <person name="Spatafora J.W."/>
            <person name="Grigoriev I.V."/>
            <person name="Martin F.M."/>
        </authorList>
    </citation>
    <scope>NUCLEOTIDE SEQUENCE [LARGE SCALE GENOMIC DNA]</scope>
    <source>
        <strain evidence="6 7">CBS 459.81</strain>
    </source>
</reference>
<evidence type="ECO:0000259" key="5">
    <source>
        <dbReference type="Pfam" id="PF13649"/>
    </source>
</evidence>
<gene>
    <name evidence="6" type="ORF">K432DRAFT_319175</name>
</gene>
<comment type="pathway">
    <text evidence="1">Secondary metabolite biosynthesis.</text>
</comment>
<keyword evidence="3" id="KW-0949">S-adenosyl-L-methionine</keyword>
<keyword evidence="7" id="KW-1185">Reference proteome</keyword>
<dbReference type="PANTHER" id="PTHR35897">
    <property type="entry name" value="METHYLTRANSFERASE AUSD"/>
    <property type="match status" value="1"/>
</dbReference>
<evidence type="ECO:0000313" key="7">
    <source>
        <dbReference type="Proteomes" id="UP000250266"/>
    </source>
</evidence>
<dbReference type="GO" id="GO:0016740">
    <property type="term" value="F:transferase activity"/>
    <property type="evidence" value="ECO:0007669"/>
    <property type="project" value="UniProtKB-KW"/>
</dbReference>
<evidence type="ECO:0000256" key="1">
    <source>
        <dbReference type="ARBA" id="ARBA00005179"/>
    </source>
</evidence>
<protein>
    <recommendedName>
        <fullName evidence="5">Methyltransferase domain-containing protein</fullName>
    </recommendedName>
</protein>
<evidence type="ECO:0000313" key="6">
    <source>
        <dbReference type="EMBL" id="OCK84996.1"/>
    </source>
</evidence>
<comment type="similarity">
    <text evidence="4">Belongs to the class I-like SAM-binding methyltransferase superfamily.</text>
</comment>
<sequence>MSSSTEKIAKNEYKKKWNSKNPPEWFIDELKTIDKPAQEIFEKYSGIAPDEVIPHIIQVRNRAFDVFPYPCIGLFRFLSMGIRNSPVYSEVLQRLKDGQSFLDIGCCFGQDIRKLVADGAPSDNTYGSDLEMAFMELGYDLFLDRDTLKTKWVAGDILNPEDAGLKQLDGKIDIVHAASFFHLFNWDDQVKIAKRIVTLMKPKAGGLVIGRQMGNEKSGEYSFSKDTQSKTTFRHNVESFKKMWKLVGEETNTDWEVEVSLSDSGLTQKDGFQFHFVVPATKMITFVARRL</sequence>
<feature type="domain" description="Methyltransferase" evidence="5">
    <location>
        <begin position="102"/>
        <end position="202"/>
    </location>
</feature>
<proteinExistence type="inferred from homology"/>
<evidence type="ECO:0000256" key="2">
    <source>
        <dbReference type="ARBA" id="ARBA00022679"/>
    </source>
</evidence>
<dbReference type="PANTHER" id="PTHR35897:SF1">
    <property type="entry name" value="METHYLTRANSFERASE AUSD"/>
    <property type="match status" value="1"/>
</dbReference>
<dbReference type="Proteomes" id="UP000250266">
    <property type="component" value="Unassembled WGS sequence"/>
</dbReference>
<dbReference type="AlphaFoldDB" id="A0A8E2EJB7"/>
<dbReference type="InterPro" id="IPR041698">
    <property type="entry name" value="Methyltransf_25"/>
</dbReference>
<evidence type="ECO:0000256" key="4">
    <source>
        <dbReference type="ARBA" id="ARBA00038314"/>
    </source>
</evidence>